<sequence>MRLTKHQYQGLGLEKLNLAGVDRLPTASLVQQLVGAGAQANERRRHIRYRIQRDVVCIPLDERAHPLGVAETARLIDLSASGAKLMVEEPWEASMILIDCARLGMPETQLLGEIRWEEKENRGYSMGCKFLLGSDGQLPLA</sequence>
<accession>A0A518AKA3</accession>
<dbReference type="Gene3D" id="2.40.10.220">
    <property type="entry name" value="predicted glycosyltransferase like domains"/>
    <property type="match status" value="1"/>
</dbReference>
<name>A0A518AKA3_9BACT</name>
<feature type="domain" description="PilZ" evidence="1">
    <location>
        <begin position="42"/>
        <end position="134"/>
    </location>
</feature>
<organism evidence="2 3">
    <name type="scientific">Aeoliella mucimassa</name>
    <dbReference type="NCBI Taxonomy" id="2527972"/>
    <lineage>
        <taxon>Bacteria</taxon>
        <taxon>Pseudomonadati</taxon>
        <taxon>Planctomycetota</taxon>
        <taxon>Planctomycetia</taxon>
        <taxon>Pirellulales</taxon>
        <taxon>Lacipirellulaceae</taxon>
        <taxon>Aeoliella</taxon>
    </lineage>
</organism>
<dbReference type="KEGG" id="amuc:Pan181_13540"/>
<keyword evidence="3" id="KW-1185">Reference proteome</keyword>
<proteinExistence type="predicted"/>
<dbReference type="InterPro" id="IPR009875">
    <property type="entry name" value="PilZ_domain"/>
</dbReference>
<evidence type="ECO:0000313" key="3">
    <source>
        <dbReference type="Proteomes" id="UP000315750"/>
    </source>
</evidence>
<evidence type="ECO:0000259" key="1">
    <source>
        <dbReference type="Pfam" id="PF07238"/>
    </source>
</evidence>
<dbReference type="Proteomes" id="UP000315750">
    <property type="component" value="Chromosome"/>
</dbReference>
<dbReference type="AlphaFoldDB" id="A0A518AKA3"/>
<dbReference type="EMBL" id="CP036278">
    <property type="protein sequence ID" value="QDU55168.1"/>
    <property type="molecule type" value="Genomic_DNA"/>
</dbReference>
<dbReference type="SUPFAM" id="SSF141371">
    <property type="entry name" value="PilZ domain-like"/>
    <property type="match status" value="1"/>
</dbReference>
<evidence type="ECO:0000313" key="2">
    <source>
        <dbReference type="EMBL" id="QDU55168.1"/>
    </source>
</evidence>
<dbReference type="GO" id="GO:0035438">
    <property type="term" value="F:cyclic-di-GMP binding"/>
    <property type="evidence" value="ECO:0007669"/>
    <property type="project" value="InterPro"/>
</dbReference>
<gene>
    <name evidence="2" type="ORF">Pan181_13540</name>
</gene>
<protein>
    <submittedName>
        <fullName evidence="2">PilZ domain protein</fullName>
    </submittedName>
</protein>
<dbReference type="Pfam" id="PF07238">
    <property type="entry name" value="PilZ"/>
    <property type="match status" value="1"/>
</dbReference>
<reference evidence="2 3" key="1">
    <citation type="submission" date="2019-02" db="EMBL/GenBank/DDBJ databases">
        <title>Deep-cultivation of Planctomycetes and their phenomic and genomic characterization uncovers novel biology.</title>
        <authorList>
            <person name="Wiegand S."/>
            <person name="Jogler M."/>
            <person name="Boedeker C."/>
            <person name="Pinto D."/>
            <person name="Vollmers J."/>
            <person name="Rivas-Marin E."/>
            <person name="Kohn T."/>
            <person name="Peeters S.H."/>
            <person name="Heuer A."/>
            <person name="Rast P."/>
            <person name="Oberbeckmann S."/>
            <person name="Bunk B."/>
            <person name="Jeske O."/>
            <person name="Meyerdierks A."/>
            <person name="Storesund J.E."/>
            <person name="Kallscheuer N."/>
            <person name="Luecker S."/>
            <person name="Lage O.M."/>
            <person name="Pohl T."/>
            <person name="Merkel B.J."/>
            <person name="Hornburger P."/>
            <person name="Mueller R.-W."/>
            <person name="Bruemmer F."/>
            <person name="Labrenz M."/>
            <person name="Spormann A.M."/>
            <person name="Op den Camp H."/>
            <person name="Overmann J."/>
            <person name="Amann R."/>
            <person name="Jetten M.S.M."/>
            <person name="Mascher T."/>
            <person name="Medema M.H."/>
            <person name="Devos D.P."/>
            <person name="Kaster A.-K."/>
            <person name="Ovreas L."/>
            <person name="Rohde M."/>
            <person name="Galperin M.Y."/>
            <person name="Jogler C."/>
        </authorList>
    </citation>
    <scope>NUCLEOTIDE SEQUENCE [LARGE SCALE GENOMIC DNA]</scope>
    <source>
        <strain evidence="2 3">Pan181</strain>
    </source>
</reference>